<evidence type="ECO:0000313" key="9">
    <source>
        <dbReference type="Proteomes" id="UP000235786"/>
    </source>
</evidence>
<dbReference type="STRING" id="1149755.A0A2J6QYJ1"/>
<comment type="similarity">
    <text evidence="5">Belongs to the SAT4 family.</text>
</comment>
<dbReference type="EMBL" id="KZ613963">
    <property type="protein sequence ID" value="PMD31332.1"/>
    <property type="molecule type" value="Genomic_DNA"/>
</dbReference>
<evidence type="ECO:0000256" key="3">
    <source>
        <dbReference type="ARBA" id="ARBA00022989"/>
    </source>
</evidence>
<feature type="transmembrane region" description="Helical" evidence="6">
    <location>
        <begin position="178"/>
        <end position="201"/>
    </location>
</feature>
<feature type="transmembrane region" description="Helical" evidence="6">
    <location>
        <begin position="237"/>
        <end position="260"/>
    </location>
</feature>
<feature type="transmembrane region" description="Helical" evidence="6">
    <location>
        <begin position="57"/>
        <end position="79"/>
    </location>
</feature>
<feature type="domain" description="Rhodopsin" evidence="7">
    <location>
        <begin position="41"/>
        <end position="231"/>
    </location>
</feature>
<dbReference type="AlphaFoldDB" id="A0A2J6QYJ1"/>
<dbReference type="Pfam" id="PF20684">
    <property type="entry name" value="Fung_rhodopsin"/>
    <property type="match status" value="1"/>
</dbReference>
<evidence type="ECO:0000256" key="2">
    <source>
        <dbReference type="ARBA" id="ARBA00022692"/>
    </source>
</evidence>
<name>A0A2J6QYJ1_HYAVF</name>
<feature type="transmembrane region" description="Helical" evidence="6">
    <location>
        <begin position="213"/>
        <end position="231"/>
    </location>
</feature>
<sequence length="304" mass="33698">MSTSTPLSPQQLAHLPHNNGGPTLIIVSWTLGALATVFLGLRIYCKCIGRRSLYWDDWILVAAWVALMIDDALATYLVVGFGFGKHSWDLPPTFNIDRFILVSNIRATFTICAISWTKTAFAITLLRLTEGWTKRFLWFVIISVNIALGLSALLSWVHCTPIEKSWKPSLPGKCLSQSVLLQYAIVGGAYSAAMDFILAMLPWKVIWVLQMKRIEKVGVAVAMSMGVLIPVNATDLVIWDITEASVTMIAACIPVLRVLLRDIRAPTTKYFITLSVGDTNSQATPEFIDDSVFHERRTIDLAGP</sequence>
<keyword evidence="2 6" id="KW-0812">Transmembrane</keyword>
<dbReference type="Proteomes" id="UP000235786">
    <property type="component" value="Unassembled WGS sequence"/>
</dbReference>
<organism evidence="8 9">
    <name type="scientific">Hyaloscypha variabilis (strain UAMH 11265 / GT02V1 / F)</name>
    <name type="common">Meliniomyces variabilis</name>
    <dbReference type="NCBI Taxonomy" id="1149755"/>
    <lineage>
        <taxon>Eukaryota</taxon>
        <taxon>Fungi</taxon>
        <taxon>Dikarya</taxon>
        <taxon>Ascomycota</taxon>
        <taxon>Pezizomycotina</taxon>
        <taxon>Leotiomycetes</taxon>
        <taxon>Helotiales</taxon>
        <taxon>Hyaloscyphaceae</taxon>
        <taxon>Hyaloscypha</taxon>
        <taxon>Hyaloscypha variabilis</taxon>
    </lineage>
</organism>
<evidence type="ECO:0000259" key="7">
    <source>
        <dbReference type="Pfam" id="PF20684"/>
    </source>
</evidence>
<keyword evidence="9" id="KW-1185">Reference proteome</keyword>
<dbReference type="GO" id="GO:0016020">
    <property type="term" value="C:membrane"/>
    <property type="evidence" value="ECO:0007669"/>
    <property type="project" value="UniProtKB-SubCell"/>
</dbReference>
<proteinExistence type="inferred from homology"/>
<dbReference type="InterPro" id="IPR052337">
    <property type="entry name" value="SAT4-like"/>
</dbReference>
<comment type="subcellular location">
    <subcellularLocation>
        <location evidence="1">Membrane</location>
        <topology evidence="1">Multi-pass membrane protein</topology>
    </subcellularLocation>
</comment>
<reference evidence="8 9" key="1">
    <citation type="submission" date="2016-04" db="EMBL/GenBank/DDBJ databases">
        <title>A degradative enzymes factory behind the ericoid mycorrhizal symbiosis.</title>
        <authorList>
            <consortium name="DOE Joint Genome Institute"/>
            <person name="Martino E."/>
            <person name="Morin E."/>
            <person name="Grelet G."/>
            <person name="Kuo A."/>
            <person name="Kohler A."/>
            <person name="Daghino S."/>
            <person name="Barry K."/>
            <person name="Choi C."/>
            <person name="Cichocki N."/>
            <person name="Clum A."/>
            <person name="Copeland A."/>
            <person name="Hainaut M."/>
            <person name="Haridas S."/>
            <person name="Labutti K."/>
            <person name="Lindquist E."/>
            <person name="Lipzen A."/>
            <person name="Khouja H.-R."/>
            <person name="Murat C."/>
            <person name="Ohm R."/>
            <person name="Olson A."/>
            <person name="Spatafora J."/>
            <person name="Veneault-Fourrey C."/>
            <person name="Henrissat B."/>
            <person name="Grigoriev I."/>
            <person name="Martin F."/>
            <person name="Perotto S."/>
        </authorList>
    </citation>
    <scope>NUCLEOTIDE SEQUENCE [LARGE SCALE GENOMIC DNA]</scope>
    <source>
        <strain evidence="8 9">F</strain>
    </source>
</reference>
<dbReference type="PANTHER" id="PTHR33048:SF42">
    <property type="entry name" value="INTEGRAL MEMBRANE PROTEIN"/>
    <property type="match status" value="1"/>
</dbReference>
<evidence type="ECO:0000256" key="6">
    <source>
        <dbReference type="SAM" id="Phobius"/>
    </source>
</evidence>
<protein>
    <recommendedName>
        <fullName evidence="7">Rhodopsin domain-containing protein</fullName>
    </recommendedName>
</protein>
<dbReference type="OrthoDB" id="5417887at2759"/>
<feature type="transmembrane region" description="Helical" evidence="6">
    <location>
        <begin position="24"/>
        <end position="45"/>
    </location>
</feature>
<dbReference type="PANTHER" id="PTHR33048">
    <property type="entry name" value="PTH11-LIKE INTEGRAL MEMBRANE PROTEIN (AFU_ORTHOLOGUE AFUA_5G11245)"/>
    <property type="match status" value="1"/>
</dbReference>
<keyword evidence="3 6" id="KW-1133">Transmembrane helix</keyword>
<evidence type="ECO:0000313" key="8">
    <source>
        <dbReference type="EMBL" id="PMD31332.1"/>
    </source>
</evidence>
<gene>
    <name evidence="8" type="ORF">L207DRAFT_611450</name>
</gene>
<accession>A0A2J6QYJ1</accession>
<feature type="transmembrane region" description="Helical" evidence="6">
    <location>
        <begin position="99"/>
        <end position="124"/>
    </location>
</feature>
<evidence type="ECO:0000256" key="1">
    <source>
        <dbReference type="ARBA" id="ARBA00004141"/>
    </source>
</evidence>
<keyword evidence="4 6" id="KW-0472">Membrane</keyword>
<evidence type="ECO:0000256" key="4">
    <source>
        <dbReference type="ARBA" id="ARBA00023136"/>
    </source>
</evidence>
<evidence type="ECO:0000256" key="5">
    <source>
        <dbReference type="ARBA" id="ARBA00038359"/>
    </source>
</evidence>
<dbReference type="InterPro" id="IPR049326">
    <property type="entry name" value="Rhodopsin_dom_fungi"/>
</dbReference>
<feature type="transmembrane region" description="Helical" evidence="6">
    <location>
        <begin position="136"/>
        <end position="158"/>
    </location>
</feature>